<comment type="pathway">
    <text evidence="6">Cofactor metabolism; pyridoxal 5'-phosphate salvage; pyridoxal 5'-phosphate from pyridoxal: step 1/1.</text>
</comment>
<evidence type="ECO:0000256" key="12">
    <source>
        <dbReference type="ARBA" id="ARBA00022679"/>
    </source>
</evidence>
<dbReference type="NCBIfam" id="TIGR00687">
    <property type="entry name" value="pyridox_kin"/>
    <property type="match status" value="1"/>
</dbReference>
<dbReference type="InterPro" id="IPR001965">
    <property type="entry name" value="Znf_PHD"/>
</dbReference>
<proteinExistence type="inferred from homology"/>
<keyword evidence="18" id="KW-0067">ATP-binding</keyword>
<dbReference type="InterPro" id="IPR029056">
    <property type="entry name" value="Ribokinase-like"/>
</dbReference>
<evidence type="ECO:0000313" key="34">
    <source>
        <dbReference type="Proteomes" id="UP000719412"/>
    </source>
</evidence>
<feature type="region of interest" description="Disordered" evidence="30">
    <location>
        <begin position="847"/>
        <end position="906"/>
    </location>
</feature>
<dbReference type="Pfam" id="PF00628">
    <property type="entry name" value="PHD"/>
    <property type="match status" value="1"/>
</dbReference>
<evidence type="ECO:0000256" key="4">
    <source>
        <dbReference type="ARBA" id="ARBA00004750"/>
    </source>
</evidence>
<comment type="caution">
    <text evidence="33">The sequence shown here is derived from an EMBL/GenBank/DDBJ whole genome shotgun (WGS) entry which is preliminary data.</text>
</comment>
<evidence type="ECO:0000256" key="8">
    <source>
        <dbReference type="ARBA" id="ARBA00008805"/>
    </source>
</evidence>
<feature type="region of interest" description="Disordered" evidence="30">
    <location>
        <begin position="1806"/>
        <end position="1864"/>
    </location>
</feature>
<dbReference type="Gene3D" id="3.90.1150.10">
    <property type="entry name" value="Aspartate Aminotransferase, domain 1"/>
    <property type="match status" value="1"/>
</dbReference>
<dbReference type="Gene3D" id="3.40.640.10">
    <property type="entry name" value="Type I PLP-dependent aspartate aminotransferase-like (Major domain)"/>
    <property type="match status" value="1"/>
</dbReference>
<protein>
    <recommendedName>
        <fullName evidence="10">Pyridoxal kinase</fullName>
        <ecNumber evidence="9">2.7.1.35</ecNumber>
    </recommendedName>
    <alternativeName>
        <fullName evidence="24">Pyridoxine kinase</fullName>
    </alternativeName>
</protein>
<keyword evidence="11" id="KW-0032">Aminotransferase</keyword>
<dbReference type="Pfam" id="PF22594">
    <property type="entry name" value="GTP-eEF1A_C"/>
    <property type="match status" value="1"/>
</dbReference>
<evidence type="ECO:0000256" key="29">
    <source>
        <dbReference type="SAM" id="Coils"/>
    </source>
</evidence>
<feature type="region of interest" description="Disordered" evidence="30">
    <location>
        <begin position="972"/>
        <end position="998"/>
    </location>
</feature>
<evidence type="ECO:0000256" key="25">
    <source>
        <dbReference type="ARBA" id="ARBA00047310"/>
    </source>
</evidence>
<dbReference type="PANTHER" id="PTHR45744:SF2">
    <property type="entry name" value="TYROSINE AMINOTRANSFERASE"/>
    <property type="match status" value="1"/>
</dbReference>
<feature type="compositionally biased region" description="Polar residues" evidence="30">
    <location>
        <begin position="2001"/>
        <end position="2013"/>
    </location>
</feature>
<evidence type="ECO:0000256" key="23">
    <source>
        <dbReference type="ARBA" id="ARBA00023242"/>
    </source>
</evidence>
<dbReference type="Gene3D" id="3.40.5.120">
    <property type="match status" value="1"/>
</dbReference>
<evidence type="ECO:0000259" key="31">
    <source>
        <dbReference type="PROSITE" id="PS50016"/>
    </source>
</evidence>
<reference evidence="33" key="2">
    <citation type="submission" date="2021-08" db="EMBL/GenBank/DDBJ databases">
        <authorList>
            <person name="Eriksson T."/>
        </authorList>
    </citation>
    <scope>NUCLEOTIDE SEQUENCE</scope>
    <source>
        <strain evidence="33">Stoneville</strain>
        <tissue evidence="33">Whole head</tissue>
    </source>
</reference>
<dbReference type="GO" id="GO:0006572">
    <property type="term" value="P:L-tyrosine catabolic process"/>
    <property type="evidence" value="ECO:0007669"/>
    <property type="project" value="TreeGrafter"/>
</dbReference>
<dbReference type="GO" id="GO:0030170">
    <property type="term" value="F:pyridoxal phosphate binding"/>
    <property type="evidence" value="ECO:0007669"/>
    <property type="project" value="InterPro"/>
</dbReference>
<dbReference type="InterPro" id="IPR012921">
    <property type="entry name" value="SPOC_C"/>
</dbReference>
<feature type="compositionally biased region" description="Low complexity" evidence="30">
    <location>
        <begin position="1162"/>
        <end position="1182"/>
    </location>
</feature>
<dbReference type="Gene3D" id="1.10.472.30">
    <property type="entry name" value="Transcription elongation factor S-II, central domain"/>
    <property type="match status" value="1"/>
</dbReference>
<evidence type="ECO:0000256" key="17">
    <source>
        <dbReference type="ARBA" id="ARBA00022833"/>
    </source>
</evidence>
<evidence type="ECO:0000256" key="11">
    <source>
        <dbReference type="ARBA" id="ARBA00022576"/>
    </source>
</evidence>
<feature type="compositionally biased region" description="Acidic residues" evidence="30">
    <location>
        <begin position="1837"/>
        <end position="1850"/>
    </location>
</feature>
<feature type="coiled-coil region" evidence="29">
    <location>
        <begin position="1901"/>
        <end position="1928"/>
    </location>
</feature>
<dbReference type="InterPro" id="IPR004625">
    <property type="entry name" value="PyrdxlKinase"/>
</dbReference>
<dbReference type="SUPFAM" id="SSF57903">
    <property type="entry name" value="FYVE/PHD zinc finger"/>
    <property type="match status" value="1"/>
</dbReference>
<dbReference type="GO" id="GO:0008270">
    <property type="term" value="F:zinc ion binding"/>
    <property type="evidence" value="ECO:0007669"/>
    <property type="project" value="UniProtKB-KW"/>
</dbReference>
<feature type="domain" description="PHD-type" evidence="31">
    <location>
        <begin position="910"/>
        <end position="964"/>
    </location>
</feature>
<evidence type="ECO:0000313" key="33">
    <source>
        <dbReference type="EMBL" id="KAH0809790.1"/>
    </source>
</evidence>
<dbReference type="EMBL" id="JABDTM020027911">
    <property type="protein sequence ID" value="KAH0809790.1"/>
    <property type="molecule type" value="Genomic_DNA"/>
</dbReference>
<feature type="compositionally biased region" description="Basic and acidic residues" evidence="30">
    <location>
        <begin position="869"/>
        <end position="890"/>
    </location>
</feature>
<dbReference type="InterPro" id="IPR037259">
    <property type="entry name" value="BRK_sf"/>
</dbReference>
<sequence>MDKIPESIQTMSACPTDPEYFKTPLGDTKIPDPIITPTMMATPSMRASSFFILTSELAFSECAVSKVCTLRPSRWSLVLGVPVLLTLLLCGSKWWCTMIIATANNDTTARDEYFTLDKLLADSLKQLEFQGGRTLFKSMGMVVTFALVGLTTKVKSVEIINKGVKVVMHHQALQAVPGNNVCFNVKNVSVKELRGWRFQKQSTQGRCRFHCSSDRFNNPGQITNGYTPVLDCHTAHIACKFAGIKEKCDRRIGKTTEERDYAGWSCVKISFIDFFGEQVRKLKIYSITLALIVTGRSTSLETWTFLADFLGPTVNDEIRAWNLTPRSGVRFSANLPSVNPLLWVWTSWTLLPASPSSNARRLHTLSSPLNHSPFPPPSQSGTDLTTNQDKRDPTVYGNLKPSKETTQAIIDTVERGTCNGYAPCVGYEDSRRAVAEYLSHDGSNFTSKDIILCSGCSSSLEICITALCDAKKNHNLLMPRPGFSIYRTLAEVIGVKVKYYDLIPEKNWEIDLEQLESQIDQNTAVIVLNNPSNPCGSVYNEKHLKNVLDIAYTHRIPVIADEIYEQIVFSGNKFVSTASLNSRVPILICGGLAKRFLVPGWRLGWIAIHDELGAFETEIRKALVTDSTLNDSLLLLVGEDGTVTPSKDVVEAYLTSKSGPTNLQVMHIKKSDSQSIDVAVDDMLYLPEAEDGDEETEINKIIKSPEVKIAERSNIKNVNVSSHQTTPRSKIKLLNTQIKTCSKNPHKKPRMKAKYLQEREDGQNKDYFDDEECNNPDYEWDDKQKKIRKAVKQEVKIKDSPVKSPKTKAKLQEKKQMKKEKRVVKPVPDDFALFSTPDIIRRVGGKESTMMNYPPTSSTLPEMSSPESKPAKIEVRSKFIRKPLDEEHVSGNELDSSGEDEEESEDDPNKLWCICNQPHNNRFMICCDTCEEWYHGKCVNITKAMGQQMESEGREWICLFCKDPLLKRPQAAARRIRKASRNSRQSSDSTGSTKMPEVKSSSVPCVVCQKPSRTSSIFCSEACILIQAQGVERVVVFERSTGNMLTGSKAPSAANLEQWLKEHPGYEVVRSAGKIVTTKQTHNPTPPKVKVIKSSDNDPVQSSSKGVSGGVAKSLPKSQSQVIKTTPKGNISGLKIISKRVASPQQKERSSNSSTPKESAGSSPPKVKVLSSTVKSNTSSISNKEKAVPTKVQKVRVTEQTSSSPSPAKQENIRENVQKTIFEQLTNRLKMVEDLQLSEEDLKSISTEIESQLYKCFGDTGQKYRNKYRSLIFNIKDIKNQTLWRRICEKTINPYQLVRLSPDDMASQELALWREREAKHQLDMIKKSELELLKCNRQYVLKTHKGEQILEDNRPTDHIDNTEVITSLTDGSNGEKGERKRDISRENDRKSSKHSHKDKERKPNKEKSDSKNYHGHRSSSRDGDRIRKRSRSRDRNSKHVDKRRSRSRGRDRHRRSSHKSSRHKRDAHRGSSTDKLDKKSKEILEQLVDNKIVPPLEDRLWKHVSQEDILPTPLAESDSDHEPTSTVTIPTPPRNNTDTEEYVGGQIVAENKNDKLPAKERTEPDATVASPISKTKSEEIWRGVINMIDVAQISITAHEVSGDCNGLGSELPPNLDIVGRISPETVWDYIGKMKCSNSKIISIVRLNAINVEEKMPYLALYSYLSSRNRLGVVKTTNKAVKDFYILPLASQKPIPQALLPLNGPGPPFKGNPLILRASEITLPLVTTGPLERSNFGAGGDWWTDVPSTPVRLRNELVGSRLEEEHRFEEARPALLLGILVRDKRKRPFVDSVAPVLTSAKKTKTELPLLTTPTRSYTPPPIKDSRLKLPLPPSVVDQDGDEPYSPEDSDPDSIIPSTTGSIPNSSTTFLETDVAPSQTFQPFVNKFDDIPGLDNSTLPSSTQEIQRQMEKLNKEIEMQKSEINSISQNIATASTEIGTSALANIALPSNLQQILDSIKTIGSTSGIESLETKPQSSGSLQESSDFTIPLILPTTFSRHSVSSTTENISENTIPLNLPNKKKNVTETDKSSSVLSSLSEEDLIRKAEEMLEDSKCTPKGDTLSVSKATNPLSSISSSTSTQKLPKVELSQPPLLGFEVDAINSVQFCNHTGYKKVAGQILSEKDLDDLAGGLQQNGLDFYSHLLTGYIGAESFLRRVCSLVKHLKSVNPNLIYVCDPVMGDNGKMYVPDDLLPVYKNLVLPLADIITPNQFEVELLTDVKINNVDDAWKAVDVLHSKGCRTVVVSSTELGNEKYLLALASNKVGDVSAKAMELKLIQSKNDIENPKIVISAEGVF</sequence>
<dbReference type="InterPro" id="IPR009001">
    <property type="entry name" value="Transl_elong_EF1A/Init_IF2_C"/>
</dbReference>
<comment type="catalytic activity">
    <reaction evidence="25">
        <text>pyridoxamine + ATP = pyridoxamine 5'-phosphate + ADP + H(+)</text>
        <dbReference type="Rhea" id="RHEA:25104"/>
        <dbReference type="ChEBI" id="CHEBI:15378"/>
        <dbReference type="ChEBI" id="CHEBI:30616"/>
        <dbReference type="ChEBI" id="CHEBI:57761"/>
        <dbReference type="ChEBI" id="CHEBI:58451"/>
        <dbReference type="ChEBI" id="CHEBI:456216"/>
        <dbReference type="EC" id="2.7.1.35"/>
    </reaction>
    <physiologicalReaction direction="left-to-right" evidence="25">
        <dbReference type="Rhea" id="RHEA:25105"/>
    </physiologicalReaction>
</comment>
<comment type="catalytic activity">
    <reaction evidence="27">
        <text>pyridoxine + ATP = pyridoxine 5'-phosphate + ADP + H(+)</text>
        <dbReference type="Rhea" id="RHEA:25108"/>
        <dbReference type="ChEBI" id="CHEBI:15378"/>
        <dbReference type="ChEBI" id="CHEBI:16709"/>
        <dbReference type="ChEBI" id="CHEBI:30616"/>
        <dbReference type="ChEBI" id="CHEBI:58589"/>
        <dbReference type="ChEBI" id="CHEBI:456216"/>
        <dbReference type="EC" id="2.7.1.35"/>
    </reaction>
    <physiologicalReaction direction="left-to-right" evidence="27">
        <dbReference type="Rhea" id="RHEA:25109"/>
    </physiologicalReaction>
</comment>
<evidence type="ECO:0000256" key="18">
    <source>
        <dbReference type="ARBA" id="ARBA00022840"/>
    </source>
</evidence>
<comment type="cofactor">
    <cofactor evidence="1">
        <name>pyridoxal 5'-phosphate</name>
        <dbReference type="ChEBI" id="CHEBI:597326"/>
    </cofactor>
</comment>
<evidence type="ECO:0000256" key="10">
    <source>
        <dbReference type="ARBA" id="ARBA00018134"/>
    </source>
</evidence>
<evidence type="ECO:0000256" key="14">
    <source>
        <dbReference type="ARBA" id="ARBA00022741"/>
    </source>
</evidence>
<dbReference type="PROSITE" id="PS01359">
    <property type="entry name" value="ZF_PHD_1"/>
    <property type="match status" value="1"/>
</dbReference>
<evidence type="ECO:0000256" key="6">
    <source>
        <dbReference type="ARBA" id="ARBA00005210"/>
    </source>
</evidence>
<feature type="region of interest" description="Disordered" evidence="30">
    <location>
        <begin position="1077"/>
        <end position="1213"/>
    </location>
</feature>
<comment type="subcellular location">
    <subcellularLocation>
        <location evidence="3">Cytoplasm</location>
    </subcellularLocation>
    <subcellularLocation>
        <location evidence="2">Nucleus</location>
    </subcellularLocation>
</comment>
<comment type="similarity">
    <text evidence="7">Belongs to the class-I pyridoxal-phosphate-dependent aminotransferase family.</text>
</comment>
<keyword evidence="21" id="KW-0342">GTP-binding</keyword>
<dbReference type="CDD" id="cd01173">
    <property type="entry name" value="pyridoxal_pyridoxamine_kinase"/>
    <property type="match status" value="1"/>
</dbReference>
<dbReference type="InterPro" id="IPR011011">
    <property type="entry name" value="Znf_FYVE_PHD"/>
</dbReference>
<feature type="compositionally biased region" description="Polar residues" evidence="30">
    <location>
        <begin position="1198"/>
        <end position="1209"/>
    </location>
</feature>
<dbReference type="InterPro" id="IPR015422">
    <property type="entry name" value="PyrdxlP-dep_Trfase_small"/>
</dbReference>
<dbReference type="InterPro" id="IPR054696">
    <property type="entry name" value="GTP-eEF1A_C"/>
</dbReference>
<dbReference type="InterPro" id="IPR004839">
    <property type="entry name" value="Aminotransferase_I/II_large"/>
</dbReference>
<dbReference type="GO" id="GO:0008478">
    <property type="term" value="F:pyridoxal kinase activity"/>
    <property type="evidence" value="ECO:0007669"/>
    <property type="project" value="UniProtKB-EC"/>
</dbReference>
<dbReference type="GO" id="GO:0005737">
    <property type="term" value="C:cytoplasm"/>
    <property type="evidence" value="ECO:0007669"/>
    <property type="project" value="UniProtKB-SubCell"/>
</dbReference>
<dbReference type="NCBIfam" id="TIGR01265">
    <property type="entry name" value="tyr_nico_aTase"/>
    <property type="match status" value="1"/>
</dbReference>
<feature type="region of interest" description="Disordered" evidence="30">
    <location>
        <begin position="2001"/>
        <end position="2035"/>
    </location>
</feature>
<dbReference type="Gene3D" id="3.30.40.10">
    <property type="entry name" value="Zinc/RING finger domain, C3HC4 (zinc finger)"/>
    <property type="match status" value="1"/>
</dbReference>
<feature type="compositionally biased region" description="Basic and acidic residues" evidence="30">
    <location>
        <begin position="1351"/>
        <end position="1361"/>
    </location>
</feature>
<feature type="compositionally biased region" description="Basic and acidic residues" evidence="30">
    <location>
        <begin position="1397"/>
        <end position="1412"/>
    </location>
</feature>
<dbReference type="GO" id="GO:0006559">
    <property type="term" value="P:L-phenylalanine catabolic process"/>
    <property type="evidence" value="ECO:0007669"/>
    <property type="project" value="TreeGrafter"/>
</dbReference>
<name>A0A8J6H824_TENMO</name>
<dbReference type="PROSITE" id="PS50016">
    <property type="entry name" value="ZF_PHD_2"/>
    <property type="match status" value="1"/>
</dbReference>
<keyword evidence="17" id="KW-0862">Zinc</keyword>
<dbReference type="SMART" id="SM00510">
    <property type="entry name" value="TFS2M"/>
    <property type="match status" value="1"/>
</dbReference>
<evidence type="ECO:0000256" key="16">
    <source>
        <dbReference type="ARBA" id="ARBA00022777"/>
    </source>
</evidence>
<dbReference type="GO" id="GO:0005525">
    <property type="term" value="F:GTP binding"/>
    <property type="evidence" value="ECO:0007669"/>
    <property type="project" value="UniProtKB-KW"/>
</dbReference>
<dbReference type="SUPFAM" id="SSF50465">
    <property type="entry name" value="EF-Tu/eEF-1alpha/eIF2-gamma C-terminal domain"/>
    <property type="match status" value="1"/>
</dbReference>
<keyword evidence="15 28" id="KW-0863">Zinc-finger</keyword>
<feature type="compositionally biased region" description="Basic and acidic residues" evidence="30">
    <location>
        <begin position="757"/>
        <end position="767"/>
    </location>
</feature>
<dbReference type="InterPro" id="IPR019786">
    <property type="entry name" value="Zinc_finger_PHD-type_CS"/>
</dbReference>
<dbReference type="SMART" id="SM00249">
    <property type="entry name" value="PHD"/>
    <property type="match status" value="1"/>
</dbReference>
<dbReference type="InterPro" id="IPR005958">
    <property type="entry name" value="TyrNic_aminoTrfase"/>
</dbReference>
<keyword evidence="23" id="KW-0539">Nucleus</keyword>
<dbReference type="SUPFAM" id="SSF160481">
    <property type="entry name" value="BRK domain-like"/>
    <property type="match status" value="1"/>
</dbReference>
<dbReference type="InterPro" id="IPR013749">
    <property type="entry name" value="PM/HMP-P_kinase-1"/>
</dbReference>
<comment type="catalytic activity">
    <reaction evidence="26">
        <text>pyridoxal + ATP = pyridoxal 5'-phosphate + ADP + H(+)</text>
        <dbReference type="Rhea" id="RHEA:10224"/>
        <dbReference type="ChEBI" id="CHEBI:15378"/>
        <dbReference type="ChEBI" id="CHEBI:17310"/>
        <dbReference type="ChEBI" id="CHEBI:30616"/>
        <dbReference type="ChEBI" id="CHEBI:456216"/>
        <dbReference type="ChEBI" id="CHEBI:597326"/>
        <dbReference type="EC" id="2.7.1.35"/>
    </reaction>
    <physiologicalReaction direction="left-to-right" evidence="26">
        <dbReference type="Rhea" id="RHEA:10225"/>
    </physiologicalReaction>
</comment>
<gene>
    <name evidence="33" type="ORF">GEV33_013002</name>
</gene>
<dbReference type="GO" id="GO:0004838">
    <property type="term" value="F:L-tyrosine-2-oxoglutarate transaminase activity"/>
    <property type="evidence" value="ECO:0007669"/>
    <property type="project" value="TreeGrafter"/>
</dbReference>
<dbReference type="InterPro" id="IPR015424">
    <property type="entry name" value="PyrdxlP-dep_Trfase"/>
</dbReference>
<dbReference type="CDD" id="cd00609">
    <property type="entry name" value="AAT_like"/>
    <property type="match status" value="1"/>
</dbReference>
<feature type="region of interest" description="Disordered" evidence="30">
    <location>
        <begin position="2052"/>
        <end position="2081"/>
    </location>
</feature>
<keyword evidence="19" id="KW-0663">Pyridoxal phosphate</keyword>
<comment type="similarity">
    <text evidence="8">Belongs to the pyridoxine kinase family.</text>
</comment>
<dbReference type="PROSITE" id="PS51321">
    <property type="entry name" value="TFIIS_CENTRAL"/>
    <property type="match status" value="1"/>
</dbReference>
<dbReference type="SUPFAM" id="SSF53613">
    <property type="entry name" value="Ribokinase-like"/>
    <property type="match status" value="1"/>
</dbReference>
<organism evidence="33 34">
    <name type="scientific">Tenebrio molitor</name>
    <name type="common">Yellow mealworm beetle</name>
    <dbReference type="NCBI Taxonomy" id="7067"/>
    <lineage>
        <taxon>Eukaryota</taxon>
        <taxon>Metazoa</taxon>
        <taxon>Ecdysozoa</taxon>
        <taxon>Arthropoda</taxon>
        <taxon>Hexapoda</taxon>
        <taxon>Insecta</taxon>
        <taxon>Pterygota</taxon>
        <taxon>Neoptera</taxon>
        <taxon>Endopterygota</taxon>
        <taxon>Coleoptera</taxon>
        <taxon>Polyphaga</taxon>
        <taxon>Cucujiformia</taxon>
        <taxon>Tenebrionidae</taxon>
        <taxon>Tenebrio</taxon>
    </lineage>
</organism>
<dbReference type="Proteomes" id="UP000719412">
    <property type="component" value="Unassembled WGS sequence"/>
</dbReference>
<feature type="compositionally biased region" description="Basic residues" evidence="30">
    <location>
        <begin position="1440"/>
        <end position="1467"/>
    </location>
</feature>
<evidence type="ECO:0000256" key="26">
    <source>
        <dbReference type="ARBA" id="ARBA00047377"/>
    </source>
</evidence>
<evidence type="ECO:0000256" key="3">
    <source>
        <dbReference type="ARBA" id="ARBA00004496"/>
    </source>
</evidence>
<dbReference type="Pfam" id="PF07533">
    <property type="entry name" value="BRK"/>
    <property type="match status" value="1"/>
</dbReference>
<dbReference type="GO" id="GO:0009443">
    <property type="term" value="P:pyridoxal 5'-phosphate salvage"/>
    <property type="evidence" value="ECO:0007669"/>
    <property type="project" value="InterPro"/>
</dbReference>
<accession>A0A8J6H824</accession>
<dbReference type="PANTHER" id="PTHR45744">
    <property type="entry name" value="TYROSINE AMINOTRANSFERASE"/>
    <property type="match status" value="1"/>
</dbReference>
<dbReference type="Pfam" id="PF07744">
    <property type="entry name" value="SPOC"/>
    <property type="match status" value="1"/>
</dbReference>
<comment type="pathway">
    <text evidence="4">Cofactor metabolism; pyridoxal 5'-phosphate salvage; pyridoxamine 5'-phosphate from pyridoxamine: step 1/1.</text>
</comment>
<keyword evidence="13" id="KW-0479">Metal-binding</keyword>
<evidence type="ECO:0000256" key="30">
    <source>
        <dbReference type="SAM" id="MobiDB-lite"/>
    </source>
</evidence>
<dbReference type="Gene3D" id="2.40.30.10">
    <property type="entry name" value="Translation factors"/>
    <property type="match status" value="1"/>
</dbReference>
<dbReference type="InterPro" id="IPR006576">
    <property type="entry name" value="BRK_domain"/>
</dbReference>
<feature type="compositionally biased region" description="Polar residues" evidence="30">
    <location>
        <begin position="1363"/>
        <end position="1372"/>
    </location>
</feature>
<dbReference type="Pfam" id="PF07500">
    <property type="entry name" value="TFIIS_M"/>
    <property type="match status" value="1"/>
</dbReference>
<evidence type="ECO:0000256" key="28">
    <source>
        <dbReference type="PROSITE-ProRule" id="PRU00146"/>
    </source>
</evidence>
<evidence type="ECO:0000256" key="21">
    <source>
        <dbReference type="ARBA" id="ARBA00023134"/>
    </source>
</evidence>
<dbReference type="CDD" id="cd15552">
    <property type="entry name" value="PHD_PHF3_like"/>
    <property type="match status" value="1"/>
</dbReference>
<dbReference type="InterPro" id="IPR013083">
    <property type="entry name" value="Znf_RING/FYVE/PHD"/>
</dbReference>
<keyword evidence="20" id="KW-0805">Transcription regulation</keyword>
<dbReference type="Gene3D" id="3.40.1190.20">
    <property type="match status" value="1"/>
</dbReference>
<evidence type="ECO:0000256" key="5">
    <source>
        <dbReference type="ARBA" id="ARBA00004835"/>
    </source>
</evidence>
<feature type="compositionally biased region" description="Polar residues" evidence="30">
    <location>
        <begin position="849"/>
        <end position="867"/>
    </location>
</feature>
<feature type="region of interest" description="Disordered" evidence="30">
    <location>
        <begin position="757"/>
        <end position="776"/>
    </location>
</feature>
<keyword evidence="34" id="KW-1185">Reference proteome</keyword>
<dbReference type="SUPFAM" id="SSF53383">
    <property type="entry name" value="PLP-dependent transferases"/>
    <property type="match status" value="1"/>
</dbReference>
<evidence type="ECO:0000256" key="19">
    <source>
        <dbReference type="ARBA" id="ARBA00022898"/>
    </source>
</evidence>
<feature type="compositionally biased region" description="Polar residues" evidence="30">
    <location>
        <begin position="982"/>
        <end position="998"/>
    </location>
</feature>
<feature type="region of interest" description="Disordered" evidence="30">
    <location>
        <begin position="796"/>
        <end position="823"/>
    </location>
</feature>
<dbReference type="InterPro" id="IPR036575">
    <property type="entry name" value="TFIIS_cen_dom_sf"/>
</dbReference>
<feature type="compositionally biased region" description="Low complexity" evidence="30">
    <location>
        <begin position="1102"/>
        <end position="1114"/>
    </location>
</feature>
<evidence type="ECO:0000256" key="20">
    <source>
        <dbReference type="ARBA" id="ARBA00023015"/>
    </source>
</evidence>
<feature type="compositionally biased region" description="Polar residues" evidence="30">
    <location>
        <begin position="2061"/>
        <end position="2070"/>
    </location>
</feature>
<comment type="pathway">
    <text evidence="5">Cofactor metabolism; pyridoxal 5'-phosphate salvage; pyridoxine 5'-phosphate from pyridoxine: step 1/1.</text>
</comment>
<evidence type="ECO:0000256" key="22">
    <source>
        <dbReference type="ARBA" id="ARBA00023163"/>
    </source>
</evidence>
<feature type="region of interest" description="Disordered" evidence="30">
    <location>
        <begin position="1351"/>
        <end position="1479"/>
    </location>
</feature>
<evidence type="ECO:0000256" key="15">
    <source>
        <dbReference type="ARBA" id="ARBA00022771"/>
    </source>
</evidence>
<dbReference type="InterPro" id="IPR019787">
    <property type="entry name" value="Znf_PHD-finger"/>
</dbReference>
<dbReference type="Pfam" id="PF00155">
    <property type="entry name" value="Aminotran_1_2"/>
    <property type="match status" value="1"/>
</dbReference>
<feature type="region of interest" description="Disordered" evidence="30">
    <location>
        <begin position="1512"/>
        <end position="1538"/>
    </location>
</feature>
<feature type="compositionally biased region" description="Polar residues" evidence="30">
    <location>
        <begin position="1116"/>
        <end position="1129"/>
    </location>
</feature>
<keyword evidence="12" id="KW-0808">Transferase</keyword>
<dbReference type="GO" id="GO:0005634">
    <property type="term" value="C:nucleus"/>
    <property type="evidence" value="ECO:0007669"/>
    <property type="project" value="UniProtKB-SubCell"/>
</dbReference>
<evidence type="ECO:0000256" key="1">
    <source>
        <dbReference type="ARBA" id="ARBA00001933"/>
    </source>
</evidence>
<dbReference type="SUPFAM" id="SSF46942">
    <property type="entry name" value="Elongation factor TFIIS domain 2"/>
    <property type="match status" value="1"/>
</dbReference>
<evidence type="ECO:0000256" key="2">
    <source>
        <dbReference type="ARBA" id="ARBA00004123"/>
    </source>
</evidence>
<feature type="region of interest" description="Disordered" evidence="30">
    <location>
        <begin position="365"/>
        <end position="401"/>
    </location>
</feature>
<dbReference type="Pfam" id="PF08543">
    <property type="entry name" value="Phos_pyr_kin"/>
    <property type="match status" value="1"/>
</dbReference>
<evidence type="ECO:0000259" key="32">
    <source>
        <dbReference type="PROSITE" id="PS51321"/>
    </source>
</evidence>
<feature type="compositionally biased region" description="Polar residues" evidence="30">
    <location>
        <begin position="1151"/>
        <end position="1161"/>
    </location>
</feature>
<evidence type="ECO:0000256" key="13">
    <source>
        <dbReference type="ARBA" id="ARBA00022723"/>
    </source>
</evidence>
<feature type="domain" description="TFIIS central" evidence="32">
    <location>
        <begin position="1213"/>
        <end position="1333"/>
    </location>
</feature>
<evidence type="ECO:0000256" key="7">
    <source>
        <dbReference type="ARBA" id="ARBA00007441"/>
    </source>
</evidence>
<dbReference type="GO" id="GO:0005524">
    <property type="term" value="F:ATP binding"/>
    <property type="evidence" value="ECO:0007669"/>
    <property type="project" value="UniProtKB-KW"/>
</dbReference>
<feature type="compositionally biased region" description="Basic and acidic residues" evidence="30">
    <location>
        <begin position="1468"/>
        <end position="1479"/>
    </location>
</feature>
<dbReference type="InterPro" id="IPR003618">
    <property type="entry name" value="TFIIS_cen_dom"/>
</dbReference>
<feature type="compositionally biased region" description="Basic and acidic residues" evidence="30">
    <location>
        <begin position="1373"/>
        <end position="1390"/>
    </location>
</feature>
<evidence type="ECO:0000256" key="24">
    <source>
        <dbReference type="ARBA" id="ARBA00032808"/>
    </source>
</evidence>
<keyword evidence="14" id="KW-0547">Nucleotide-binding</keyword>
<dbReference type="EC" id="2.7.1.35" evidence="9"/>
<reference evidence="33" key="1">
    <citation type="journal article" date="2020" name="J Insects Food Feed">
        <title>The yellow mealworm (Tenebrio molitor) genome: a resource for the emerging insects as food and feed industry.</title>
        <authorList>
            <person name="Eriksson T."/>
            <person name="Andere A."/>
            <person name="Kelstrup H."/>
            <person name="Emery V."/>
            <person name="Picard C."/>
        </authorList>
    </citation>
    <scope>NUCLEOTIDE SEQUENCE</scope>
    <source>
        <strain evidence="33">Stoneville</strain>
        <tissue evidence="33">Whole head</tissue>
    </source>
</reference>
<dbReference type="SMART" id="SM00592">
    <property type="entry name" value="BRK"/>
    <property type="match status" value="1"/>
</dbReference>
<keyword evidence="16" id="KW-0418">Kinase</keyword>
<feature type="compositionally biased region" description="Acidic residues" evidence="30">
    <location>
        <begin position="896"/>
        <end position="906"/>
    </location>
</feature>
<keyword evidence="22" id="KW-0804">Transcription</keyword>
<dbReference type="GO" id="GO:0006351">
    <property type="term" value="P:DNA-templated transcription"/>
    <property type="evidence" value="ECO:0007669"/>
    <property type="project" value="InterPro"/>
</dbReference>
<dbReference type="PROSITE" id="PS00105">
    <property type="entry name" value="AA_TRANSFER_CLASS_1"/>
    <property type="match status" value="1"/>
</dbReference>
<dbReference type="InterPro" id="IPR004838">
    <property type="entry name" value="NHTrfase_class1_PyrdxlP-BS"/>
</dbReference>
<dbReference type="InterPro" id="IPR015421">
    <property type="entry name" value="PyrdxlP-dep_Trfase_major"/>
</dbReference>
<dbReference type="UniPathway" id="UPA01068">
    <property type="reaction ID" value="UER00298"/>
</dbReference>
<evidence type="ECO:0000256" key="9">
    <source>
        <dbReference type="ARBA" id="ARBA00012104"/>
    </source>
</evidence>
<evidence type="ECO:0000256" key="27">
    <source>
        <dbReference type="ARBA" id="ARBA00048524"/>
    </source>
</evidence>
<keyword evidence="29" id="KW-0175">Coiled coil</keyword>